<gene>
    <name evidence="1" type="ORF">BOTCAL_0996g00010</name>
</gene>
<reference evidence="1 2" key="1">
    <citation type="submission" date="2017-11" db="EMBL/GenBank/DDBJ databases">
        <title>Comparative genomics of Botrytis spp.</title>
        <authorList>
            <person name="Valero-Jimenez C.A."/>
            <person name="Tapia P."/>
            <person name="Veloso J."/>
            <person name="Silva-Moreno E."/>
            <person name="Staats M."/>
            <person name="Valdes J.H."/>
            <person name="Van Kan J.A.L."/>
        </authorList>
    </citation>
    <scope>NUCLEOTIDE SEQUENCE [LARGE SCALE GENOMIC DNA]</scope>
    <source>
        <strain evidence="1 2">MUCL2830</strain>
    </source>
</reference>
<evidence type="ECO:0000313" key="2">
    <source>
        <dbReference type="Proteomes" id="UP000297299"/>
    </source>
</evidence>
<dbReference type="EMBL" id="PHWZ01000992">
    <property type="protein sequence ID" value="TEY28648.1"/>
    <property type="molecule type" value="Genomic_DNA"/>
</dbReference>
<keyword evidence="2" id="KW-1185">Reference proteome</keyword>
<accession>A0A4Y8CG00</accession>
<dbReference type="AlphaFoldDB" id="A0A4Y8CG00"/>
<organism evidence="1 2">
    <name type="scientific">Botryotinia calthae</name>
    <dbReference type="NCBI Taxonomy" id="38488"/>
    <lineage>
        <taxon>Eukaryota</taxon>
        <taxon>Fungi</taxon>
        <taxon>Dikarya</taxon>
        <taxon>Ascomycota</taxon>
        <taxon>Pezizomycotina</taxon>
        <taxon>Leotiomycetes</taxon>
        <taxon>Helotiales</taxon>
        <taxon>Sclerotiniaceae</taxon>
        <taxon>Botryotinia</taxon>
    </lineage>
</organism>
<proteinExistence type="predicted"/>
<protein>
    <submittedName>
        <fullName evidence="1">Uncharacterized protein</fullName>
    </submittedName>
</protein>
<evidence type="ECO:0000313" key="1">
    <source>
        <dbReference type="EMBL" id="TEY28648.1"/>
    </source>
</evidence>
<comment type="caution">
    <text evidence="1">The sequence shown here is derived from an EMBL/GenBank/DDBJ whole genome shotgun (WGS) entry which is preliminary data.</text>
</comment>
<sequence length="154" mass="16870">MPTQGHECTATPPSVPEREPIVSATTIAITAIVLVKGDDNNRFIYKANTDQFYKEDRKRCVILKIASAIDVCIKSLSMMELSFANELKTKVSITGTKANGMGAGRIYTEVFKAGGMPQASKSDKASVSRTTETMQERIRQKRIGRAILIKIGSE</sequence>
<name>A0A4Y8CG00_9HELO</name>
<dbReference type="Proteomes" id="UP000297299">
    <property type="component" value="Unassembled WGS sequence"/>
</dbReference>